<feature type="compositionally biased region" description="Polar residues" evidence="7">
    <location>
        <begin position="152"/>
        <end position="172"/>
    </location>
</feature>
<feature type="domain" description="Transcription initiation factor TFIID subunit 12" evidence="8">
    <location>
        <begin position="179"/>
        <end position="244"/>
    </location>
</feature>
<evidence type="ECO:0000256" key="4">
    <source>
        <dbReference type="ARBA" id="ARBA00023015"/>
    </source>
</evidence>
<dbReference type="STRING" id="990121.A0A0V0Z819"/>
<evidence type="ECO:0000259" key="8">
    <source>
        <dbReference type="Pfam" id="PF03847"/>
    </source>
</evidence>
<keyword evidence="5" id="KW-0804">Transcription</keyword>
<organism evidence="9 10">
    <name type="scientific">Trichinella patagoniensis</name>
    <dbReference type="NCBI Taxonomy" id="990121"/>
    <lineage>
        <taxon>Eukaryota</taxon>
        <taxon>Metazoa</taxon>
        <taxon>Ecdysozoa</taxon>
        <taxon>Nematoda</taxon>
        <taxon>Enoplea</taxon>
        <taxon>Dorylaimia</taxon>
        <taxon>Trichinellida</taxon>
        <taxon>Trichinellidae</taxon>
        <taxon>Trichinella</taxon>
    </lineage>
</organism>
<dbReference type="PANTHER" id="PTHR12264">
    <property type="entry name" value="TRANSCRIPTION INITIATION FACTOR TFIID SUBUNIT 12"/>
    <property type="match status" value="1"/>
</dbReference>
<dbReference type="AlphaFoldDB" id="A0A0V0Z819"/>
<dbReference type="InterPro" id="IPR009072">
    <property type="entry name" value="Histone-fold"/>
</dbReference>
<name>A0A0V0Z819_9BILA</name>
<reference evidence="9 10" key="1">
    <citation type="submission" date="2015-01" db="EMBL/GenBank/DDBJ databases">
        <title>Evolution of Trichinella species and genotypes.</title>
        <authorList>
            <person name="Korhonen P.K."/>
            <person name="Edoardo P."/>
            <person name="Giuseppe L.R."/>
            <person name="Gasser R.B."/>
        </authorList>
    </citation>
    <scope>NUCLEOTIDE SEQUENCE [LARGE SCALE GENOMIC DNA]</scope>
    <source>
        <strain evidence="9">ISS2496</strain>
    </source>
</reference>
<dbReference type="PANTHER" id="PTHR12264:SF21">
    <property type="entry name" value="TRANSCRIPTION INITIATION FACTOR TFIID SUBUNIT 12"/>
    <property type="match status" value="1"/>
</dbReference>
<dbReference type="Pfam" id="PF03847">
    <property type="entry name" value="TFIID_20kDa"/>
    <property type="match status" value="1"/>
</dbReference>
<feature type="compositionally biased region" description="Low complexity" evidence="7">
    <location>
        <begin position="139"/>
        <end position="151"/>
    </location>
</feature>
<evidence type="ECO:0000256" key="2">
    <source>
        <dbReference type="ARBA" id="ARBA00007530"/>
    </source>
</evidence>
<sequence length="281" mass="31718">MMTSLPNSTVQQFTQSRQERFQTSQTAYVGGTTVYPRMPVQELNPSHPRQFSAVRKAILPNIQPRDSGTAQYLPRLAPKPSVTTYSYSPTSVMVSTSNQHSMQPQFTIHPTQHAYPGYFQQRQRGCVVYESAAALRSPQVRQQQSSQQQKSIANDQQTASGTSNLETSKQTHNQSLISQERLDALLREVDPNATLDDETRRALMRYADDYINDILERSLRLAVHRDSNVLEVKDVACSLKTRYSLVIPGFCDDTGKSTKKALLDEAHEQRIASAKKAVKRW</sequence>
<dbReference type="GO" id="GO:0003677">
    <property type="term" value="F:DNA binding"/>
    <property type="evidence" value="ECO:0007669"/>
    <property type="project" value="TreeGrafter"/>
</dbReference>
<dbReference type="OrthoDB" id="2193432at2759"/>
<dbReference type="CDD" id="cd07981">
    <property type="entry name" value="HFD_TAF12"/>
    <property type="match status" value="1"/>
</dbReference>
<dbReference type="Proteomes" id="UP000054783">
    <property type="component" value="Unassembled WGS sequence"/>
</dbReference>
<dbReference type="InterPro" id="IPR003228">
    <property type="entry name" value="TFIID_TAF12_dom"/>
</dbReference>
<evidence type="ECO:0000256" key="6">
    <source>
        <dbReference type="ARBA" id="ARBA00023242"/>
    </source>
</evidence>
<evidence type="ECO:0000256" key="5">
    <source>
        <dbReference type="ARBA" id="ARBA00023163"/>
    </source>
</evidence>
<dbReference type="GO" id="GO:0000124">
    <property type="term" value="C:SAGA complex"/>
    <property type="evidence" value="ECO:0007669"/>
    <property type="project" value="InterPro"/>
</dbReference>
<dbReference type="Gene3D" id="1.10.20.10">
    <property type="entry name" value="Histone, subunit A"/>
    <property type="match status" value="1"/>
</dbReference>
<evidence type="ECO:0000256" key="3">
    <source>
        <dbReference type="ARBA" id="ARBA00017484"/>
    </source>
</evidence>
<evidence type="ECO:0000313" key="9">
    <source>
        <dbReference type="EMBL" id="KRY08234.1"/>
    </source>
</evidence>
<dbReference type="SUPFAM" id="SSF47113">
    <property type="entry name" value="Histone-fold"/>
    <property type="match status" value="1"/>
</dbReference>
<keyword evidence="6" id="KW-0539">Nucleus</keyword>
<feature type="region of interest" description="Disordered" evidence="7">
    <location>
        <begin position="139"/>
        <end position="172"/>
    </location>
</feature>
<keyword evidence="9" id="KW-0396">Initiation factor</keyword>
<accession>A0A0V0Z819</accession>
<evidence type="ECO:0000256" key="7">
    <source>
        <dbReference type="SAM" id="MobiDB-lite"/>
    </source>
</evidence>
<dbReference type="GO" id="GO:0017025">
    <property type="term" value="F:TBP-class protein binding"/>
    <property type="evidence" value="ECO:0007669"/>
    <property type="project" value="TreeGrafter"/>
</dbReference>
<dbReference type="GO" id="GO:0051123">
    <property type="term" value="P:RNA polymerase II preinitiation complex assembly"/>
    <property type="evidence" value="ECO:0007669"/>
    <property type="project" value="TreeGrafter"/>
</dbReference>
<keyword evidence="4" id="KW-0805">Transcription regulation</keyword>
<keyword evidence="9" id="KW-0648">Protein biosynthesis</keyword>
<gene>
    <name evidence="9" type="primary">Taf12</name>
    <name evidence="9" type="ORF">T12_14496</name>
</gene>
<dbReference type="EMBL" id="JYDQ01000350">
    <property type="protein sequence ID" value="KRY08234.1"/>
    <property type="molecule type" value="Genomic_DNA"/>
</dbReference>
<dbReference type="GO" id="GO:0003743">
    <property type="term" value="F:translation initiation factor activity"/>
    <property type="evidence" value="ECO:0007669"/>
    <property type="project" value="UniProtKB-KW"/>
</dbReference>
<comment type="similarity">
    <text evidence="2">Belongs to the TAF12 family.</text>
</comment>
<proteinExistence type="inferred from homology"/>
<comment type="subcellular location">
    <subcellularLocation>
        <location evidence="1">Nucleus</location>
    </subcellularLocation>
</comment>
<protein>
    <recommendedName>
        <fullName evidence="3">Transcription initiation factor TFIID subunit 12</fullName>
    </recommendedName>
</protein>
<evidence type="ECO:0000313" key="10">
    <source>
        <dbReference type="Proteomes" id="UP000054783"/>
    </source>
</evidence>
<dbReference type="InterPro" id="IPR037794">
    <property type="entry name" value="TAF12"/>
</dbReference>
<evidence type="ECO:0000256" key="1">
    <source>
        <dbReference type="ARBA" id="ARBA00004123"/>
    </source>
</evidence>
<keyword evidence="10" id="KW-1185">Reference proteome</keyword>
<dbReference type="GO" id="GO:0046982">
    <property type="term" value="F:protein heterodimerization activity"/>
    <property type="evidence" value="ECO:0007669"/>
    <property type="project" value="InterPro"/>
</dbReference>
<comment type="caution">
    <text evidence="9">The sequence shown here is derived from an EMBL/GenBank/DDBJ whole genome shotgun (WGS) entry which is preliminary data.</text>
</comment>
<dbReference type="GO" id="GO:0005669">
    <property type="term" value="C:transcription factor TFIID complex"/>
    <property type="evidence" value="ECO:0007669"/>
    <property type="project" value="InterPro"/>
</dbReference>